<keyword evidence="5" id="KW-1185">Reference proteome</keyword>
<dbReference type="SMART" id="SM00458">
    <property type="entry name" value="RICIN"/>
    <property type="match status" value="1"/>
</dbReference>
<dbReference type="InterPro" id="IPR000772">
    <property type="entry name" value="Ricin_B_lectin"/>
</dbReference>
<dbReference type="Pfam" id="PF14200">
    <property type="entry name" value="RicinB_lectin_2"/>
    <property type="match status" value="1"/>
</dbReference>
<name>E2Q4F1_STRCL</name>
<evidence type="ECO:0000313" key="5">
    <source>
        <dbReference type="Proteomes" id="UP000002357"/>
    </source>
</evidence>
<dbReference type="PROSITE" id="PS50231">
    <property type="entry name" value="RICIN_B_LECTIN"/>
    <property type="match status" value="1"/>
</dbReference>
<dbReference type="InterPro" id="IPR035992">
    <property type="entry name" value="Ricin_B-like_lectins"/>
</dbReference>
<feature type="signal peptide" evidence="2">
    <location>
        <begin position="1"/>
        <end position="32"/>
    </location>
</feature>
<keyword evidence="4" id="KW-0430">Lectin</keyword>
<dbReference type="OrthoDB" id="9802600at2"/>
<dbReference type="RefSeq" id="WP_003960554.1">
    <property type="nucleotide sequence ID" value="NZ_CM000913.1"/>
</dbReference>
<organism evidence="4 5">
    <name type="scientific">Streptomyces clavuligerus</name>
    <dbReference type="NCBI Taxonomy" id="1901"/>
    <lineage>
        <taxon>Bacteria</taxon>
        <taxon>Bacillati</taxon>
        <taxon>Actinomycetota</taxon>
        <taxon>Actinomycetes</taxon>
        <taxon>Kitasatosporales</taxon>
        <taxon>Streptomycetaceae</taxon>
        <taxon>Streptomyces</taxon>
    </lineage>
</organism>
<dbReference type="SUPFAM" id="SSF50370">
    <property type="entry name" value="Ricin B-like lectins"/>
    <property type="match status" value="1"/>
</dbReference>
<accession>E2Q4F1</accession>
<gene>
    <name evidence="4" type="ORF">SCLAV_1916</name>
</gene>
<dbReference type="EMBL" id="CM000913">
    <property type="protein sequence ID" value="EFG06989.1"/>
    <property type="molecule type" value="Genomic_DNA"/>
</dbReference>
<dbReference type="GO" id="GO:0030246">
    <property type="term" value="F:carbohydrate binding"/>
    <property type="evidence" value="ECO:0007669"/>
    <property type="project" value="UniProtKB-KW"/>
</dbReference>
<protein>
    <submittedName>
        <fullName evidence="4">Ricin B lectin</fullName>
    </submittedName>
</protein>
<feature type="compositionally biased region" description="Low complexity" evidence="1">
    <location>
        <begin position="41"/>
        <end position="58"/>
    </location>
</feature>
<dbReference type="KEGG" id="sclf:BB341_18755"/>
<feature type="compositionally biased region" description="Basic and acidic residues" evidence="1">
    <location>
        <begin position="59"/>
        <end position="69"/>
    </location>
</feature>
<evidence type="ECO:0000256" key="1">
    <source>
        <dbReference type="SAM" id="MobiDB-lite"/>
    </source>
</evidence>
<dbReference type="GeneID" id="93731492"/>
<dbReference type="Proteomes" id="UP000002357">
    <property type="component" value="Chromosome"/>
</dbReference>
<reference evidence="4 5" key="1">
    <citation type="journal article" date="2010" name="Genome Biol. Evol.">
        <title>The sequence of a 1.8-mb bacterial linear plasmid reveals a rich evolutionary reservoir of secondary metabolic pathways.</title>
        <authorList>
            <person name="Medema M.H."/>
            <person name="Trefzer A."/>
            <person name="Kovalchuk A."/>
            <person name="van den Berg M."/>
            <person name="Mueller U."/>
            <person name="Heijne W."/>
            <person name="Wu L."/>
            <person name="Alam M.T."/>
            <person name="Ronning C.M."/>
            <person name="Nierman W.C."/>
            <person name="Bovenberg R.A.L."/>
            <person name="Breitling R."/>
            <person name="Takano E."/>
        </authorList>
    </citation>
    <scope>NUCLEOTIDE SEQUENCE [LARGE SCALE GENOMIC DNA]</scope>
    <source>
        <strain evidence="5">ATCC 27064 / DSM 738 / JCM 4710 / NBRC 13307 / NCIMB 12785 / NRRL 3585 / VKM Ac-602</strain>
    </source>
</reference>
<evidence type="ECO:0000256" key="2">
    <source>
        <dbReference type="SAM" id="SignalP"/>
    </source>
</evidence>
<dbReference type="eggNOG" id="ENOG5032TYH">
    <property type="taxonomic scope" value="Bacteria"/>
</dbReference>
<dbReference type="AlphaFoldDB" id="E2Q4F1"/>
<dbReference type="Gene3D" id="2.80.10.50">
    <property type="match status" value="2"/>
</dbReference>
<feature type="region of interest" description="Disordered" evidence="1">
    <location>
        <begin position="41"/>
        <end position="94"/>
    </location>
</feature>
<evidence type="ECO:0000313" key="4">
    <source>
        <dbReference type="EMBL" id="EFG06989.1"/>
    </source>
</evidence>
<sequence>MIFRRTSARPASRVRGAAILALATATLSTLVAAGAAAQADPVGSAAAGPRPAAATAADPKPRTIEDKRLPLSSKSARSGAGIASAPRCDGNGTSGPRVQLMYVRGDRQPDRFDQFRTQFQARAVNLNTKFVEASARMGGERREVRFVHDAGCTPTVLRVTVPQAAIDGGGQTTQQAIAAQGHTSNDRKYLVWAENGVCGLGFGYHNDERPGQENFNNTQVGWPMIGMGQGGCFGDINVDVHELLHTMGAVQRNAPKSTGPNGAHCYVDGDLMCYNDGNIPNPPGRLVPCDYPQRAVIDCNRNMYFNPNPQPGSYLTRNWNIANSRFLIRGGGGSQPMPTQAQLRSAVGGWSADVDMGSTANGTKVKAELSSSHPAQRWNLDQLSDGRYRVTSALDASKVLDANTNRSRVVDGTSHFAQIWGWGNGENQKWTLRQIAGGQYEVVGHDGGCLTASRHNAALGVWGCDGTASQRWTLAP</sequence>
<feature type="chain" id="PRO_5038871289" evidence="2">
    <location>
        <begin position="33"/>
        <end position="476"/>
    </location>
</feature>
<dbReference type="CDD" id="cd00161">
    <property type="entry name" value="beta-trefoil_Ricin-like"/>
    <property type="match status" value="1"/>
</dbReference>
<dbReference type="STRING" id="1901.BB341_18755"/>
<evidence type="ECO:0000259" key="3">
    <source>
        <dbReference type="SMART" id="SM00458"/>
    </source>
</evidence>
<keyword evidence="2" id="KW-0732">Signal</keyword>
<proteinExistence type="predicted"/>
<feature type="domain" description="Ricin B lectin" evidence="3">
    <location>
        <begin position="340"/>
        <end position="475"/>
    </location>
</feature>